<sequence length="74" mass="7817">MLLLCALAAVGLVWAFTNALMRRTAADTSDSKAWSLGALLRNWKVSHGSGSEPVGSLLFLVGVSPRQQFTGNGL</sequence>
<proteinExistence type="predicted"/>
<protein>
    <submittedName>
        <fullName evidence="3">Secreted protein</fullName>
    </submittedName>
</protein>
<keyword evidence="2" id="KW-1185">Reference proteome</keyword>
<dbReference type="Proteomes" id="UP000095280">
    <property type="component" value="Unplaced"/>
</dbReference>
<keyword evidence="1" id="KW-0732">Signal</keyword>
<evidence type="ECO:0000313" key="2">
    <source>
        <dbReference type="Proteomes" id="UP000095280"/>
    </source>
</evidence>
<evidence type="ECO:0000256" key="1">
    <source>
        <dbReference type="SAM" id="SignalP"/>
    </source>
</evidence>
<evidence type="ECO:0000313" key="3">
    <source>
        <dbReference type="WBParaSite" id="maker-unitig_30095-snap-gene-0.2-mRNA-1"/>
    </source>
</evidence>
<dbReference type="AlphaFoldDB" id="A0A1I8FD83"/>
<name>A0A1I8FD83_9PLAT</name>
<feature type="chain" id="PRO_5012610784" evidence="1">
    <location>
        <begin position="16"/>
        <end position="74"/>
    </location>
</feature>
<reference evidence="3" key="1">
    <citation type="submission" date="2016-11" db="UniProtKB">
        <authorList>
            <consortium name="WormBaseParasite"/>
        </authorList>
    </citation>
    <scope>IDENTIFICATION</scope>
</reference>
<organism evidence="2 3">
    <name type="scientific">Macrostomum lignano</name>
    <dbReference type="NCBI Taxonomy" id="282301"/>
    <lineage>
        <taxon>Eukaryota</taxon>
        <taxon>Metazoa</taxon>
        <taxon>Spiralia</taxon>
        <taxon>Lophotrochozoa</taxon>
        <taxon>Platyhelminthes</taxon>
        <taxon>Rhabditophora</taxon>
        <taxon>Macrostomorpha</taxon>
        <taxon>Macrostomida</taxon>
        <taxon>Macrostomidae</taxon>
        <taxon>Macrostomum</taxon>
    </lineage>
</organism>
<dbReference type="WBParaSite" id="maker-unitig_30095-snap-gene-0.2-mRNA-1">
    <property type="protein sequence ID" value="maker-unitig_30095-snap-gene-0.2-mRNA-1"/>
    <property type="gene ID" value="maker-unitig_30095-snap-gene-0.2"/>
</dbReference>
<feature type="signal peptide" evidence="1">
    <location>
        <begin position="1"/>
        <end position="15"/>
    </location>
</feature>
<accession>A0A1I8FD83</accession>